<dbReference type="EMBL" id="BMAC01000289">
    <property type="protein sequence ID" value="GFP92751.1"/>
    <property type="molecule type" value="Genomic_DNA"/>
</dbReference>
<dbReference type="FunFam" id="1.25.40.10:FF:000343">
    <property type="entry name" value="Pentatricopeptide repeat-containing protein At3g58590"/>
    <property type="match status" value="1"/>
</dbReference>
<dbReference type="NCBIfam" id="TIGR00756">
    <property type="entry name" value="PPR"/>
    <property type="match status" value="3"/>
</dbReference>
<dbReference type="Pfam" id="PF13041">
    <property type="entry name" value="PPR_2"/>
    <property type="match status" value="2"/>
</dbReference>
<feature type="repeat" description="PPR" evidence="2">
    <location>
        <begin position="128"/>
        <end position="162"/>
    </location>
</feature>
<keyword evidence="4" id="KW-1185">Reference proteome</keyword>
<organism evidence="3 4">
    <name type="scientific">Phtheirospermum japonicum</name>
    <dbReference type="NCBI Taxonomy" id="374723"/>
    <lineage>
        <taxon>Eukaryota</taxon>
        <taxon>Viridiplantae</taxon>
        <taxon>Streptophyta</taxon>
        <taxon>Embryophyta</taxon>
        <taxon>Tracheophyta</taxon>
        <taxon>Spermatophyta</taxon>
        <taxon>Magnoliopsida</taxon>
        <taxon>eudicotyledons</taxon>
        <taxon>Gunneridae</taxon>
        <taxon>Pentapetalae</taxon>
        <taxon>asterids</taxon>
        <taxon>lamiids</taxon>
        <taxon>Lamiales</taxon>
        <taxon>Orobanchaceae</taxon>
        <taxon>Orobanchaceae incertae sedis</taxon>
        <taxon>Phtheirospermum</taxon>
    </lineage>
</organism>
<dbReference type="Proteomes" id="UP000653305">
    <property type="component" value="Unassembled WGS sequence"/>
</dbReference>
<reference evidence="3" key="1">
    <citation type="submission" date="2020-07" db="EMBL/GenBank/DDBJ databases">
        <title>Ethylene signaling mediates host invasion by parasitic plants.</title>
        <authorList>
            <person name="Yoshida S."/>
        </authorList>
    </citation>
    <scope>NUCLEOTIDE SEQUENCE</scope>
    <source>
        <strain evidence="3">Okayama</strain>
    </source>
</reference>
<dbReference type="AlphaFoldDB" id="A0A830CEM8"/>
<dbReference type="PANTHER" id="PTHR47928">
    <property type="entry name" value="REPEAT-CONTAINING PROTEIN, PUTATIVE-RELATED"/>
    <property type="match status" value="1"/>
</dbReference>
<gene>
    <name evidence="3" type="ORF">PHJA_001419400</name>
</gene>
<name>A0A830CEM8_9LAMI</name>
<evidence type="ECO:0000313" key="3">
    <source>
        <dbReference type="EMBL" id="GFP92751.1"/>
    </source>
</evidence>
<evidence type="ECO:0000256" key="1">
    <source>
        <dbReference type="ARBA" id="ARBA00022737"/>
    </source>
</evidence>
<feature type="repeat" description="PPR" evidence="2">
    <location>
        <begin position="230"/>
        <end position="264"/>
    </location>
</feature>
<keyword evidence="1" id="KW-0677">Repeat</keyword>
<dbReference type="OrthoDB" id="185373at2759"/>
<dbReference type="Pfam" id="PF01535">
    <property type="entry name" value="PPR"/>
    <property type="match status" value="2"/>
</dbReference>
<evidence type="ECO:0000256" key="2">
    <source>
        <dbReference type="PROSITE-ProRule" id="PRU00708"/>
    </source>
</evidence>
<dbReference type="InterPro" id="IPR002885">
    <property type="entry name" value="PPR_rpt"/>
</dbReference>
<comment type="caution">
    <text evidence="3">The sequence shown here is derived from an EMBL/GenBank/DDBJ whole genome shotgun (WGS) entry which is preliminary data.</text>
</comment>
<dbReference type="InterPro" id="IPR011990">
    <property type="entry name" value="TPR-like_helical_dom_sf"/>
</dbReference>
<feature type="non-terminal residue" evidence="3">
    <location>
        <position position="365"/>
    </location>
</feature>
<dbReference type="FunFam" id="1.25.40.10:FF:000345">
    <property type="entry name" value="Pentatricopeptide repeat-containing protein"/>
    <property type="match status" value="1"/>
</dbReference>
<accession>A0A830CEM8</accession>
<dbReference type="PANTHER" id="PTHR47928:SF74">
    <property type="entry name" value="OS08G0494350 PROTEIN"/>
    <property type="match status" value="1"/>
</dbReference>
<sequence length="365" mass="40909">MHFYCVCKRIKDAHKVFDELSERRDLVSWNTLMGGYICVAQHETVVYLFKQLLRSYGLGVSVSTILNVLPAPEELKNISLGRCLHSFCLKIGFLSNLNIVTDLISMYGKNGNIHYARRLFDEIDVKKDVVTWNCLIDGYARNDLLLESLELLKLMKHDHCVKPNSSTLAGLLSACSASGSLAIGQYMHSYIDEQRLTLDVVLGTALVDMYAKNGFLEKSIDVFEKMGRKDIKCWMVMISSYRVHGQAKRAITLFVRMEKEGFEPNEVTFLAVLNSCSHGGLVAEGVGFFKRMVGVYELRPRIEHYECVIGLLGCAGLLEEAYGVIKGLPVESDASAWRVLLGACRVYGDVELAERVKGKLEEIGE</sequence>
<proteinExistence type="predicted"/>
<dbReference type="InterPro" id="IPR050421">
    <property type="entry name" value="PPR"/>
</dbReference>
<dbReference type="PROSITE" id="PS51375">
    <property type="entry name" value="PPR"/>
    <property type="match status" value="2"/>
</dbReference>
<evidence type="ECO:0000313" key="4">
    <source>
        <dbReference type="Proteomes" id="UP000653305"/>
    </source>
</evidence>
<protein>
    <submittedName>
        <fullName evidence="3">Pentatricopeptide repeat-containing protein at1g26900 mitochondrial</fullName>
    </submittedName>
</protein>
<dbReference type="Gene3D" id="1.25.40.10">
    <property type="entry name" value="Tetratricopeptide repeat domain"/>
    <property type="match status" value="3"/>
</dbReference>